<feature type="signal peptide" evidence="2">
    <location>
        <begin position="1"/>
        <end position="20"/>
    </location>
</feature>
<evidence type="ECO:0000259" key="4">
    <source>
        <dbReference type="Pfam" id="PF06401"/>
    </source>
</evidence>
<keyword evidence="2" id="KW-0732">Signal</keyword>
<dbReference type="EMBL" id="JACMRX010000004">
    <property type="protein sequence ID" value="KAF7990218.1"/>
    <property type="molecule type" value="Genomic_DNA"/>
</dbReference>
<dbReference type="InterPro" id="IPR009066">
    <property type="entry name" value="MG_RAP_rcpt_1"/>
</dbReference>
<dbReference type="SUPFAM" id="SSF47045">
    <property type="entry name" value="RAP domain-like"/>
    <property type="match status" value="3"/>
</dbReference>
<organism evidence="5 6">
    <name type="scientific">Aphidius gifuensis</name>
    <name type="common">Parasitoid wasp</name>
    <dbReference type="NCBI Taxonomy" id="684658"/>
    <lineage>
        <taxon>Eukaryota</taxon>
        <taxon>Metazoa</taxon>
        <taxon>Ecdysozoa</taxon>
        <taxon>Arthropoda</taxon>
        <taxon>Hexapoda</taxon>
        <taxon>Insecta</taxon>
        <taxon>Pterygota</taxon>
        <taxon>Neoptera</taxon>
        <taxon>Endopterygota</taxon>
        <taxon>Hymenoptera</taxon>
        <taxon>Apocrita</taxon>
        <taxon>Ichneumonoidea</taxon>
        <taxon>Braconidae</taxon>
        <taxon>Aphidiinae</taxon>
        <taxon>Aphidius</taxon>
    </lineage>
</organism>
<dbReference type="GO" id="GO:0008201">
    <property type="term" value="F:heparin binding"/>
    <property type="evidence" value="ECO:0007669"/>
    <property type="project" value="InterPro"/>
</dbReference>
<keyword evidence="6" id="KW-1185">Reference proteome</keyword>
<gene>
    <name evidence="5" type="ORF">HCN44_000023</name>
</gene>
<dbReference type="InterPro" id="IPR036744">
    <property type="entry name" value="RAP_sf"/>
</dbReference>
<dbReference type="GO" id="GO:0048259">
    <property type="term" value="P:regulation of receptor-mediated endocytosis"/>
    <property type="evidence" value="ECO:0007669"/>
    <property type="project" value="TreeGrafter"/>
</dbReference>
<dbReference type="Pfam" id="PF06401">
    <property type="entry name" value="Alpha-2-MRAP_C"/>
    <property type="match status" value="1"/>
</dbReference>
<reference evidence="5 6" key="1">
    <citation type="submission" date="2020-08" db="EMBL/GenBank/DDBJ databases">
        <title>Aphidius gifuensis genome sequencing and assembly.</title>
        <authorList>
            <person name="Du Z."/>
        </authorList>
    </citation>
    <scope>NUCLEOTIDE SEQUENCE [LARGE SCALE GENOMIC DNA]</scope>
    <source>
        <strain evidence="5">YNYX2018</strain>
        <tissue evidence="5">Adults</tissue>
    </source>
</reference>
<dbReference type="InterPro" id="IPR038003">
    <property type="entry name" value="A2-macroglobuin_RAP"/>
</dbReference>
<dbReference type="CDD" id="cd14806">
    <property type="entry name" value="RAP_D1"/>
    <property type="match status" value="1"/>
</dbReference>
<protein>
    <recommendedName>
        <fullName evidence="7">Alpha-2-macroglobulin receptor-associated protein</fullName>
    </recommendedName>
</protein>
<feature type="domain" description="Alpha-2-macroglobulin receptor-associated protein" evidence="3">
    <location>
        <begin position="8"/>
        <end position="138"/>
    </location>
</feature>
<evidence type="ECO:0000256" key="1">
    <source>
        <dbReference type="SAM" id="Coils"/>
    </source>
</evidence>
<feature type="chain" id="PRO_5032608537" description="Alpha-2-macroglobulin receptor-associated protein" evidence="2">
    <location>
        <begin position="21"/>
        <end position="371"/>
    </location>
</feature>
<evidence type="ECO:0000256" key="2">
    <source>
        <dbReference type="SAM" id="SignalP"/>
    </source>
</evidence>
<sequence>MLKLSLICIILSISIFNCEAVNKYSAAANKQVKNVKKTLPESNEIPVPSQLRDIEKPYRMSKLNIVWAKAKHRLTEPKLQSLFSDLKIHDKEELAYKHTKAEGKDEDGLEEAKLRKRLIGIMSTYGLLEHFAETDDPELLKRHKPLNDGSNYVAKDVFADKRLNQLWAKAEYAGFTNQELEALKEEFTHHQEKVDEYLSLIKDVDAGDPDAYKNSVDEKHESWNVIEHKEEDEQSNENTPKKNDYISKANLLREKHQEIKHGYDNLDRLTAQGKDHQEFIEPKVQGLWRIAKKAQFSQDELASLKEELHHYETRLLKLRHLHTEAAVQASKKGKTYDVDNTSNQHIKKHARTVEKLHADIESRIMERHMEL</sequence>
<dbReference type="OrthoDB" id="5817428at2759"/>
<dbReference type="Pfam" id="PF06400">
    <property type="entry name" value="Alpha-2-MRAP_N"/>
    <property type="match status" value="1"/>
</dbReference>
<dbReference type="CDD" id="cd14808">
    <property type="entry name" value="RAP_D3"/>
    <property type="match status" value="1"/>
</dbReference>
<dbReference type="AlphaFoldDB" id="A0A834XPI3"/>
<dbReference type="Gene3D" id="1.20.81.10">
    <property type="entry name" value="RAP domain"/>
    <property type="match status" value="3"/>
</dbReference>
<dbReference type="PANTHER" id="PTHR16560:SF2">
    <property type="entry name" value="ALPHA-2-MACROGLOBULIN RECEPTOR-ASSOCIATED PROTEIN"/>
    <property type="match status" value="1"/>
</dbReference>
<dbReference type="Proteomes" id="UP000639338">
    <property type="component" value="Unassembled WGS sequence"/>
</dbReference>
<feature type="coiled-coil region" evidence="1">
    <location>
        <begin position="294"/>
        <end position="321"/>
    </location>
</feature>
<dbReference type="GO" id="GO:0048019">
    <property type="term" value="F:receptor antagonist activity"/>
    <property type="evidence" value="ECO:0007669"/>
    <property type="project" value="InterPro"/>
</dbReference>
<dbReference type="InterPro" id="IPR010483">
    <property type="entry name" value="Alpha_2_MRAP_C"/>
</dbReference>
<feature type="domain" description="Alpha-2-macroglobulin RAP C-terminal" evidence="4">
    <location>
        <begin position="157"/>
        <end position="371"/>
    </location>
</feature>
<dbReference type="GO" id="GO:0050750">
    <property type="term" value="F:low-density lipoprotein particle receptor binding"/>
    <property type="evidence" value="ECO:0007669"/>
    <property type="project" value="InterPro"/>
</dbReference>
<keyword evidence="1" id="KW-0175">Coiled coil</keyword>
<evidence type="ECO:0008006" key="7">
    <source>
        <dbReference type="Google" id="ProtNLM"/>
    </source>
</evidence>
<dbReference type="PANTHER" id="PTHR16560">
    <property type="entry name" value="ALPHA-2-MACROGLOBULIN RECEPTOR-ASSOCIATED PROTEIN"/>
    <property type="match status" value="1"/>
</dbReference>
<dbReference type="InterPro" id="IPR037999">
    <property type="entry name" value="RAP_D3"/>
</dbReference>
<evidence type="ECO:0000259" key="3">
    <source>
        <dbReference type="Pfam" id="PF06400"/>
    </source>
</evidence>
<name>A0A834XPI3_APHGI</name>
<accession>A0A834XPI3</accession>
<evidence type="ECO:0000313" key="5">
    <source>
        <dbReference type="EMBL" id="KAF7990218.1"/>
    </source>
</evidence>
<dbReference type="GO" id="GO:0005783">
    <property type="term" value="C:endoplasmic reticulum"/>
    <property type="evidence" value="ECO:0007669"/>
    <property type="project" value="InterPro"/>
</dbReference>
<proteinExistence type="predicted"/>
<evidence type="ECO:0000313" key="6">
    <source>
        <dbReference type="Proteomes" id="UP000639338"/>
    </source>
</evidence>
<comment type="caution">
    <text evidence="5">The sequence shown here is derived from an EMBL/GenBank/DDBJ whole genome shotgun (WGS) entry which is preliminary data.</text>
</comment>